<feature type="transmembrane region" description="Helical" evidence="1">
    <location>
        <begin position="6"/>
        <end position="24"/>
    </location>
</feature>
<evidence type="ECO:0000256" key="1">
    <source>
        <dbReference type="SAM" id="Phobius"/>
    </source>
</evidence>
<proteinExistence type="predicted"/>
<sequence>MNLTPTQVLVALGILAGWFLLWRIRSWKRRRTLEASRASSRLLSLFGRVLFTAALIVGVQWVVVVAAPGNHGLLLAVLGIPALFAGHGLTKALTVVTVDVRGGRR</sequence>
<keyword evidence="1" id="KW-0472">Membrane</keyword>
<comment type="caution">
    <text evidence="2">The sequence shown here is derived from an EMBL/GenBank/DDBJ whole genome shotgun (WGS) entry which is preliminary data.</text>
</comment>
<organism evidence="2 3">
    <name type="scientific">Amycolatopsis thermophila</name>
    <dbReference type="NCBI Taxonomy" id="206084"/>
    <lineage>
        <taxon>Bacteria</taxon>
        <taxon>Bacillati</taxon>
        <taxon>Actinomycetota</taxon>
        <taxon>Actinomycetes</taxon>
        <taxon>Pseudonocardiales</taxon>
        <taxon>Pseudonocardiaceae</taxon>
        <taxon>Amycolatopsis</taxon>
    </lineage>
</organism>
<dbReference type="RefSeq" id="WP_306992178.1">
    <property type="nucleotide sequence ID" value="NZ_JAUSUT010000001.1"/>
</dbReference>
<evidence type="ECO:0000313" key="2">
    <source>
        <dbReference type="EMBL" id="MDQ0379056.1"/>
    </source>
</evidence>
<keyword evidence="1" id="KW-1133">Transmembrane helix</keyword>
<dbReference type="Proteomes" id="UP001229651">
    <property type="component" value="Unassembled WGS sequence"/>
</dbReference>
<name>A0ABU0EVR3_9PSEU</name>
<feature type="transmembrane region" description="Helical" evidence="1">
    <location>
        <begin position="73"/>
        <end position="98"/>
    </location>
</feature>
<evidence type="ECO:0000313" key="3">
    <source>
        <dbReference type="Proteomes" id="UP001229651"/>
    </source>
</evidence>
<keyword evidence="3" id="KW-1185">Reference proteome</keyword>
<protein>
    <submittedName>
        <fullName evidence="2">Uncharacterized protein</fullName>
    </submittedName>
</protein>
<keyword evidence="1" id="KW-0812">Transmembrane</keyword>
<dbReference type="EMBL" id="JAUSUT010000001">
    <property type="protein sequence ID" value="MDQ0379056.1"/>
    <property type="molecule type" value="Genomic_DNA"/>
</dbReference>
<reference evidence="2 3" key="1">
    <citation type="submission" date="2023-07" db="EMBL/GenBank/DDBJ databases">
        <title>Sequencing the genomes of 1000 actinobacteria strains.</title>
        <authorList>
            <person name="Klenk H.-P."/>
        </authorList>
    </citation>
    <scope>NUCLEOTIDE SEQUENCE [LARGE SCALE GENOMIC DNA]</scope>
    <source>
        <strain evidence="2 3">DSM 45805</strain>
    </source>
</reference>
<accession>A0ABU0EVR3</accession>
<gene>
    <name evidence="2" type="ORF">FB470_003050</name>
</gene>
<feature type="transmembrane region" description="Helical" evidence="1">
    <location>
        <begin position="45"/>
        <end position="67"/>
    </location>
</feature>